<comment type="cofactor">
    <cofactor evidence="1">
        <name>Mg(2+)</name>
        <dbReference type="ChEBI" id="CHEBI:18420"/>
    </cofactor>
</comment>
<organism evidence="11 12">
    <name type="scientific">Gryllotalpicola koreensis</name>
    <dbReference type="NCBI Taxonomy" id="993086"/>
    <lineage>
        <taxon>Bacteria</taxon>
        <taxon>Bacillati</taxon>
        <taxon>Actinomycetota</taxon>
        <taxon>Actinomycetes</taxon>
        <taxon>Micrococcales</taxon>
        <taxon>Microbacteriaceae</taxon>
        <taxon>Gryllotalpicola</taxon>
    </lineage>
</organism>
<evidence type="ECO:0000313" key="12">
    <source>
        <dbReference type="Proteomes" id="UP001501079"/>
    </source>
</evidence>
<accession>A0ABP8A0R1</accession>
<evidence type="ECO:0000256" key="5">
    <source>
        <dbReference type="ARBA" id="ARBA00022723"/>
    </source>
</evidence>
<reference evidence="12" key="1">
    <citation type="journal article" date="2019" name="Int. J. Syst. Evol. Microbiol.">
        <title>The Global Catalogue of Microorganisms (GCM) 10K type strain sequencing project: providing services to taxonomists for standard genome sequencing and annotation.</title>
        <authorList>
            <consortium name="The Broad Institute Genomics Platform"/>
            <consortium name="The Broad Institute Genome Sequencing Center for Infectious Disease"/>
            <person name="Wu L."/>
            <person name="Ma J."/>
        </authorList>
    </citation>
    <scope>NUCLEOTIDE SEQUENCE [LARGE SCALE GENOMIC DNA]</scope>
    <source>
        <strain evidence="12">JCM 17591</strain>
    </source>
</reference>
<evidence type="ECO:0000256" key="2">
    <source>
        <dbReference type="ARBA" id="ARBA00022649"/>
    </source>
</evidence>
<evidence type="ECO:0000256" key="3">
    <source>
        <dbReference type="ARBA" id="ARBA00022679"/>
    </source>
</evidence>
<evidence type="ECO:0000256" key="4">
    <source>
        <dbReference type="ARBA" id="ARBA00022695"/>
    </source>
</evidence>
<evidence type="ECO:0000256" key="8">
    <source>
        <dbReference type="ARBA" id="ARBA00022842"/>
    </source>
</evidence>
<dbReference type="InterPro" id="IPR002934">
    <property type="entry name" value="Polymerase_NTP_transf_dom"/>
</dbReference>
<dbReference type="Proteomes" id="UP001501079">
    <property type="component" value="Unassembled WGS sequence"/>
</dbReference>
<dbReference type="Gene3D" id="3.30.460.10">
    <property type="entry name" value="Beta Polymerase, domain 2"/>
    <property type="match status" value="1"/>
</dbReference>
<keyword evidence="4" id="KW-0548">Nucleotidyltransferase</keyword>
<evidence type="ECO:0000259" key="10">
    <source>
        <dbReference type="Pfam" id="PF01909"/>
    </source>
</evidence>
<dbReference type="SUPFAM" id="SSF81301">
    <property type="entry name" value="Nucleotidyltransferase"/>
    <property type="match status" value="1"/>
</dbReference>
<dbReference type="EMBL" id="BAABBW010000003">
    <property type="protein sequence ID" value="GAA4175098.1"/>
    <property type="molecule type" value="Genomic_DNA"/>
</dbReference>
<keyword evidence="3" id="KW-0808">Transferase</keyword>
<evidence type="ECO:0000256" key="7">
    <source>
        <dbReference type="ARBA" id="ARBA00022840"/>
    </source>
</evidence>
<dbReference type="PANTHER" id="PTHR33571:SF12">
    <property type="entry name" value="BSL3053 PROTEIN"/>
    <property type="match status" value="1"/>
</dbReference>
<evidence type="ECO:0000256" key="9">
    <source>
        <dbReference type="ARBA" id="ARBA00038276"/>
    </source>
</evidence>
<keyword evidence="8" id="KW-0460">Magnesium</keyword>
<dbReference type="Pfam" id="PF01909">
    <property type="entry name" value="NTP_transf_2"/>
    <property type="match status" value="1"/>
</dbReference>
<evidence type="ECO:0000256" key="6">
    <source>
        <dbReference type="ARBA" id="ARBA00022741"/>
    </source>
</evidence>
<dbReference type="CDD" id="cd05403">
    <property type="entry name" value="NT_KNTase_like"/>
    <property type="match status" value="1"/>
</dbReference>
<evidence type="ECO:0000256" key="1">
    <source>
        <dbReference type="ARBA" id="ARBA00001946"/>
    </source>
</evidence>
<comment type="caution">
    <text evidence="11">The sequence shown here is derived from an EMBL/GenBank/DDBJ whole genome shotgun (WGS) entry which is preliminary data.</text>
</comment>
<proteinExistence type="inferred from homology"/>
<keyword evidence="7" id="KW-0067">ATP-binding</keyword>
<gene>
    <name evidence="11" type="ORF">GCM10022287_19960</name>
</gene>
<comment type="similarity">
    <text evidence="9">Belongs to the MntA antitoxin family.</text>
</comment>
<name>A0ABP8A0R1_9MICO</name>
<keyword evidence="6" id="KW-0547">Nucleotide-binding</keyword>
<dbReference type="PANTHER" id="PTHR33571">
    <property type="entry name" value="SSL8005 PROTEIN"/>
    <property type="match status" value="1"/>
</dbReference>
<evidence type="ECO:0000313" key="11">
    <source>
        <dbReference type="EMBL" id="GAA4175098.1"/>
    </source>
</evidence>
<keyword evidence="2" id="KW-1277">Toxin-antitoxin system</keyword>
<keyword evidence="12" id="KW-1185">Reference proteome</keyword>
<protein>
    <submittedName>
        <fullName evidence="11">Nucleotidyltransferase</fullName>
    </submittedName>
</protein>
<sequence>MVRPSAALEANRDAVRSVVLAHRVVNPRVFGSVLRAEDTAQSDLDLIVDPTEETTLLDIGVIRHELLELLGVPVDVVTPGSLPAAFRERVLAEAVAV</sequence>
<keyword evidence="5" id="KW-0479">Metal-binding</keyword>
<dbReference type="InterPro" id="IPR043519">
    <property type="entry name" value="NT_sf"/>
</dbReference>
<dbReference type="InterPro" id="IPR052038">
    <property type="entry name" value="Type-VII_TA_antitoxin"/>
</dbReference>
<feature type="domain" description="Polymerase nucleotidyl transferase" evidence="10">
    <location>
        <begin position="28"/>
        <end position="94"/>
    </location>
</feature>